<proteinExistence type="predicted"/>
<evidence type="ECO:0000313" key="2">
    <source>
        <dbReference type="Proteomes" id="UP000287651"/>
    </source>
</evidence>
<gene>
    <name evidence="1" type="ORF">B296_00033366</name>
</gene>
<comment type="caution">
    <text evidence="1">The sequence shown here is derived from an EMBL/GenBank/DDBJ whole genome shotgun (WGS) entry which is preliminary data.</text>
</comment>
<reference evidence="1 2" key="1">
    <citation type="journal article" date="2014" name="Agronomy (Basel)">
        <title>A Draft Genome Sequence for Ensete ventricosum, the Drought-Tolerant Tree Against Hunger.</title>
        <authorList>
            <person name="Harrison J."/>
            <person name="Moore K.A."/>
            <person name="Paszkiewicz K."/>
            <person name="Jones T."/>
            <person name="Grant M."/>
            <person name="Ambacheew D."/>
            <person name="Muzemil S."/>
            <person name="Studholme D.J."/>
        </authorList>
    </citation>
    <scope>NUCLEOTIDE SEQUENCE [LARGE SCALE GENOMIC DNA]</scope>
</reference>
<accession>A0A427A1B9</accession>
<dbReference type="Proteomes" id="UP000287651">
    <property type="component" value="Unassembled WGS sequence"/>
</dbReference>
<organism evidence="1 2">
    <name type="scientific">Ensete ventricosum</name>
    <name type="common">Abyssinian banana</name>
    <name type="synonym">Musa ensete</name>
    <dbReference type="NCBI Taxonomy" id="4639"/>
    <lineage>
        <taxon>Eukaryota</taxon>
        <taxon>Viridiplantae</taxon>
        <taxon>Streptophyta</taxon>
        <taxon>Embryophyta</taxon>
        <taxon>Tracheophyta</taxon>
        <taxon>Spermatophyta</taxon>
        <taxon>Magnoliopsida</taxon>
        <taxon>Liliopsida</taxon>
        <taxon>Zingiberales</taxon>
        <taxon>Musaceae</taxon>
        <taxon>Ensete</taxon>
    </lineage>
</organism>
<evidence type="ECO:0000313" key="1">
    <source>
        <dbReference type="EMBL" id="RRT69992.1"/>
    </source>
</evidence>
<dbReference type="AlphaFoldDB" id="A0A427A1B9"/>
<protein>
    <submittedName>
        <fullName evidence="1">Uncharacterized protein</fullName>
    </submittedName>
</protein>
<sequence length="67" mass="7377">MEGTGKPRSDSCVSDDRKLPRVLVPQMKTTALGPVRSRISYPDWDSEQGNGVPTKRLLHRARIGCVG</sequence>
<dbReference type="EMBL" id="AMZH03004165">
    <property type="protein sequence ID" value="RRT69992.1"/>
    <property type="molecule type" value="Genomic_DNA"/>
</dbReference>
<name>A0A427A1B9_ENSVE</name>